<dbReference type="AlphaFoldDB" id="A0A645AU05"/>
<proteinExistence type="predicted"/>
<protein>
    <submittedName>
        <fullName evidence="1">Uncharacterized protein</fullName>
    </submittedName>
</protein>
<evidence type="ECO:0000313" key="1">
    <source>
        <dbReference type="EMBL" id="MPM56577.1"/>
    </source>
</evidence>
<reference evidence="1" key="1">
    <citation type="submission" date="2019-08" db="EMBL/GenBank/DDBJ databases">
        <authorList>
            <person name="Kucharzyk K."/>
            <person name="Murdoch R.W."/>
            <person name="Higgins S."/>
            <person name="Loffler F."/>
        </authorList>
    </citation>
    <scope>NUCLEOTIDE SEQUENCE</scope>
</reference>
<comment type="caution">
    <text evidence="1">The sequence shown here is derived from an EMBL/GenBank/DDBJ whole genome shotgun (WGS) entry which is preliminary data.</text>
</comment>
<dbReference type="EMBL" id="VSSQ01015824">
    <property type="protein sequence ID" value="MPM56577.1"/>
    <property type="molecule type" value="Genomic_DNA"/>
</dbReference>
<sequence length="88" mass="9537">MAPVKGENLGVLLTLMFRKSSLLKSLNYPGKPFFWVGREANKAGFSGPLSIRFAESWDQYQSSSGRHDHGVDVGRYAAPGFRAAGCSG</sequence>
<gene>
    <name evidence="1" type="ORF">SDC9_103386</name>
</gene>
<organism evidence="1">
    <name type="scientific">bioreactor metagenome</name>
    <dbReference type="NCBI Taxonomy" id="1076179"/>
    <lineage>
        <taxon>unclassified sequences</taxon>
        <taxon>metagenomes</taxon>
        <taxon>ecological metagenomes</taxon>
    </lineage>
</organism>
<accession>A0A645AU05</accession>
<name>A0A645AU05_9ZZZZ</name>